<organism evidence="2 3">
    <name type="scientific">Micromonospora sediminicola</name>
    <dbReference type="NCBI Taxonomy" id="946078"/>
    <lineage>
        <taxon>Bacteria</taxon>
        <taxon>Bacillati</taxon>
        <taxon>Actinomycetota</taxon>
        <taxon>Actinomycetes</taxon>
        <taxon>Micromonosporales</taxon>
        <taxon>Micromonosporaceae</taxon>
        <taxon>Micromonospora</taxon>
    </lineage>
</organism>
<proteinExistence type="predicted"/>
<evidence type="ECO:0000313" key="2">
    <source>
        <dbReference type="EMBL" id="SBT64798.1"/>
    </source>
</evidence>
<evidence type="ECO:0000256" key="1">
    <source>
        <dbReference type="SAM" id="MobiDB-lite"/>
    </source>
</evidence>
<dbReference type="AlphaFoldDB" id="A0A1A9B6S3"/>
<gene>
    <name evidence="2" type="ORF">GA0070622_1777</name>
</gene>
<accession>A0A1A9B6S3</accession>
<dbReference type="RefSeq" id="WP_141684539.1">
    <property type="nucleotide sequence ID" value="NZ_FLRH01000003.1"/>
</dbReference>
<dbReference type="Proteomes" id="UP000199558">
    <property type="component" value="Unassembled WGS sequence"/>
</dbReference>
<dbReference type="OrthoDB" id="3401882at2"/>
<reference evidence="3" key="1">
    <citation type="submission" date="2016-06" db="EMBL/GenBank/DDBJ databases">
        <authorList>
            <person name="Varghese N."/>
            <person name="Submissions Spin"/>
        </authorList>
    </citation>
    <scope>NUCLEOTIDE SEQUENCE [LARGE SCALE GENOMIC DNA]</scope>
    <source>
        <strain evidence="3">DSM 45794</strain>
    </source>
</reference>
<dbReference type="EMBL" id="FLRH01000003">
    <property type="protein sequence ID" value="SBT64798.1"/>
    <property type="molecule type" value="Genomic_DNA"/>
</dbReference>
<sequence>MGKKNRYPGPRVNRPYRTGPEQADRLTLLTEWRNFVPERPVLVQAGETIWVEDFGPPEHRTPQYHLVVRRKTGQLDAYPGDLCR</sequence>
<feature type="region of interest" description="Disordered" evidence="1">
    <location>
        <begin position="1"/>
        <end position="20"/>
    </location>
</feature>
<keyword evidence="3" id="KW-1185">Reference proteome</keyword>
<name>A0A1A9B6S3_9ACTN</name>
<protein>
    <submittedName>
        <fullName evidence="2">Uncharacterized protein</fullName>
    </submittedName>
</protein>
<evidence type="ECO:0000313" key="3">
    <source>
        <dbReference type="Proteomes" id="UP000199558"/>
    </source>
</evidence>